<dbReference type="AlphaFoldDB" id="A0A6P2BKE2"/>
<gene>
    <name evidence="1" type="ORF">EAS64_42645</name>
</gene>
<dbReference type="Proteomes" id="UP000460272">
    <property type="component" value="Unassembled WGS sequence"/>
</dbReference>
<protein>
    <submittedName>
        <fullName evidence="1">Uncharacterized protein</fullName>
    </submittedName>
</protein>
<proteinExistence type="predicted"/>
<sequence>MRLIRHFAAARRLLVVSVMVLAPAIGLAAGCSSVRKAIDNANASAAAYSDLQGFIRDQLTTKFGRSVRSVSCTPHVDQVLPGDTADLTCVVVFTDGTSYATPAKITDPSTDPDIATESFSFNAPPAIDITTAPLPSPAVALAATSPGSLLLAGNLAPVLSKLTARFGSQDLIVQMAIYPGEVEAVIAGNNGEARAITATYTGALTVGSLAAFEGPRHGIGFSQLVPGAIQRLTELITTKGKVRLGSISRFVLTNSLPGGNSGWTIYLTSGTTRFQALVLGNDPKIITPSSTHDLE</sequence>
<accession>A0A6P2BKE2</accession>
<organism evidence="1 2">
    <name type="scientific">Trebonia kvetii</name>
    <dbReference type="NCBI Taxonomy" id="2480626"/>
    <lineage>
        <taxon>Bacteria</taxon>
        <taxon>Bacillati</taxon>
        <taxon>Actinomycetota</taxon>
        <taxon>Actinomycetes</taxon>
        <taxon>Streptosporangiales</taxon>
        <taxon>Treboniaceae</taxon>
        <taxon>Trebonia</taxon>
    </lineage>
</organism>
<name>A0A6P2BKE2_9ACTN</name>
<dbReference type="EMBL" id="RPFW01000017">
    <property type="protein sequence ID" value="TVY98958.1"/>
    <property type="molecule type" value="Genomic_DNA"/>
</dbReference>
<evidence type="ECO:0000313" key="2">
    <source>
        <dbReference type="Proteomes" id="UP000460272"/>
    </source>
</evidence>
<reference evidence="1 2" key="1">
    <citation type="submission" date="2018-11" db="EMBL/GenBank/DDBJ databases">
        <title>Trebonia kvetii gen.nov., sp.nov., a novel acidophilic actinobacterium, and proposal of the new actinobacterial family Treboniaceae fam. nov.</title>
        <authorList>
            <person name="Rapoport D."/>
            <person name="Sagova-Mareckova M."/>
            <person name="Sedlacek I."/>
            <person name="Provaznik J."/>
            <person name="Kralova S."/>
            <person name="Pavlinic D."/>
            <person name="Benes V."/>
            <person name="Kopecky J."/>
        </authorList>
    </citation>
    <scope>NUCLEOTIDE SEQUENCE [LARGE SCALE GENOMIC DNA]</scope>
    <source>
        <strain evidence="1 2">15Tr583</strain>
    </source>
</reference>
<comment type="caution">
    <text evidence="1">The sequence shown here is derived from an EMBL/GenBank/DDBJ whole genome shotgun (WGS) entry which is preliminary data.</text>
</comment>
<dbReference type="RefSeq" id="WP_145862424.1">
    <property type="nucleotide sequence ID" value="NZ_RPFW01000017.1"/>
</dbReference>
<keyword evidence="2" id="KW-1185">Reference proteome</keyword>
<dbReference type="OrthoDB" id="3854780at2"/>
<dbReference type="PROSITE" id="PS51257">
    <property type="entry name" value="PROKAR_LIPOPROTEIN"/>
    <property type="match status" value="1"/>
</dbReference>
<evidence type="ECO:0000313" key="1">
    <source>
        <dbReference type="EMBL" id="TVY98958.1"/>
    </source>
</evidence>